<name>A0A0F9P1I0_9ZZZZ</name>
<accession>A0A0F9P1I0</accession>
<gene>
    <name evidence="1" type="ORF">LCGC14_0900460</name>
</gene>
<proteinExistence type="predicted"/>
<evidence type="ECO:0000313" key="1">
    <source>
        <dbReference type="EMBL" id="KKN23874.1"/>
    </source>
</evidence>
<dbReference type="AlphaFoldDB" id="A0A0F9P1I0"/>
<comment type="caution">
    <text evidence="1">The sequence shown here is derived from an EMBL/GenBank/DDBJ whole genome shotgun (WGS) entry which is preliminary data.</text>
</comment>
<protein>
    <submittedName>
        <fullName evidence="1">Uncharacterized protein</fullName>
    </submittedName>
</protein>
<organism evidence="1">
    <name type="scientific">marine sediment metagenome</name>
    <dbReference type="NCBI Taxonomy" id="412755"/>
    <lineage>
        <taxon>unclassified sequences</taxon>
        <taxon>metagenomes</taxon>
        <taxon>ecological metagenomes</taxon>
    </lineage>
</organism>
<sequence>MVDDFVVTSELLDLLQFIGIQWHCFDCKYVKRYSHSQECIENHENIRGAVKYYCTYIKFIDYKISKIKAKLGKLNRLIKNAEESDTRYRNIIVIFDPYMEQCLKIKRTSYDVLVELKAKNKLSLGTIRVTQKDWNKELRVI</sequence>
<reference evidence="1" key="1">
    <citation type="journal article" date="2015" name="Nature">
        <title>Complex archaea that bridge the gap between prokaryotes and eukaryotes.</title>
        <authorList>
            <person name="Spang A."/>
            <person name="Saw J.H."/>
            <person name="Jorgensen S.L."/>
            <person name="Zaremba-Niedzwiedzka K."/>
            <person name="Martijn J."/>
            <person name="Lind A.E."/>
            <person name="van Eijk R."/>
            <person name="Schleper C."/>
            <person name="Guy L."/>
            <person name="Ettema T.J."/>
        </authorList>
    </citation>
    <scope>NUCLEOTIDE SEQUENCE</scope>
</reference>
<dbReference type="EMBL" id="LAZR01002931">
    <property type="protein sequence ID" value="KKN23874.1"/>
    <property type="molecule type" value="Genomic_DNA"/>
</dbReference>